<feature type="non-terminal residue" evidence="1">
    <location>
        <position position="96"/>
    </location>
</feature>
<reference evidence="1" key="1">
    <citation type="submission" date="2018-04" db="EMBL/GenBank/DDBJ databases">
        <title>Whole genome sequencing of Hypsizygus marmoreus.</title>
        <authorList>
            <person name="Choi I.-G."/>
            <person name="Min B."/>
            <person name="Kim J.-G."/>
            <person name="Kim S."/>
            <person name="Oh Y.-L."/>
            <person name="Kong W.-S."/>
            <person name="Park H."/>
            <person name="Jeong J."/>
            <person name="Song E.-S."/>
        </authorList>
    </citation>
    <scope>NUCLEOTIDE SEQUENCE [LARGE SCALE GENOMIC DNA]</scope>
    <source>
        <strain evidence="1">51987-8</strain>
    </source>
</reference>
<dbReference type="AlphaFoldDB" id="A0A369J6R8"/>
<organism evidence="1 2">
    <name type="scientific">Hypsizygus marmoreus</name>
    <name type="common">White beech mushroom</name>
    <name type="synonym">Agaricus marmoreus</name>
    <dbReference type="NCBI Taxonomy" id="39966"/>
    <lineage>
        <taxon>Eukaryota</taxon>
        <taxon>Fungi</taxon>
        <taxon>Dikarya</taxon>
        <taxon>Basidiomycota</taxon>
        <taxon>Agaricomycotina</taxon>
        <taxon>Agaricomycetes</taxon>
        <taxon>Agaricomycetidae</taxon>
        <taxon>Agaricales</taxon>
        <taxon>Tricholomatineae</taxon>
        <taxon>Lyophyllaceae</taxon>
        <taxon>Hypsizygus</taxon>
    </lineage>
</organism>
<gene>
    <name evidence="1" type="ORF">Hypma_004550</name>
</gene>
<keyword evidence="2" id="KW-1185">Reference proteome</keyword>
<dbReference type="OrthoDB" id="3051365at2759"/>
<accession>A0A369J6R8</accession>
<sequence length="96" mass="10380">HRLADDVSALGQHATSKQLATLAERSNQLCRKISAWTEGQTLYMPAAAQQRLKYQHADHEGIAPPAFMASVFIQGLTCRSRGPTDVRMEATGGSGL</sequence>
<feature type="non-terminal residue" evidence="1">
    <location>
        <position position="1"/>
    </location>
</feature>
<dbReference type="Proteomes" id="UP000076154">
    <property type="component" value="Unassembled WGS sequence"/>
</dbReference>
<name>A0A369J6R8_HYPMA</name>
<dbReference type="EMBL" id="LUEZ02000167">
    <property type="protein sequence ID" value="RDB15403.1"/>
    <property type="molecule type" value="Genomic_DNA"/>
</dbReference>
<proteinExistence type="predicted"/>
<dbReference type="InParanoid" id="A0A369J6R8"/>
<evidence type="ECO:0000313" key="2">
    <source>
        <dbReference type="Proteomes" id="UP000076154"/>
    </source>
</evidence>
<evidence type="ECO:0000313" key="1">
    <source>
        <dbReference type="EMBL" id="RDB15403.1"/>
    </source>
</evidence>
<protein>
    <submittedName>
        <fullName evidence="1">Uncharacterized protein</fullName>
    </submittedName>
</protein>
<comment type="caution">
    <text evidence="1">The sequence shown here is derived from an EMBL/GenBank/DDBJ whole genome shotgun (WGS) entry which is preliminary data.</text>
</comment>